<dbReference type="EMBL" id="CP008953">
    <property type="protein sequence ID" value="AIG79541.1"/>
    <property type="molecule type" value="Genomic_DNA"/>
</dbReference>
<reference evidence="3 4" key="1">
    <citation type="journal article" date="2014" name="J. Biotechnol.">
        <title>Complete genome sequence of the actinobacterium Amycolatopsis japonica MG417-CF17(T) (=DSM 44213T) producing (S,S)-N,N'-ethylenediaminedisuccinic acid.</title>
        <authorList>
            <person name="Stegmann E."/>
            <person name="Albersmeier A."/>
            <person name="Spohn M."/>
            <person name="Gert H."/>
            <person name="Weber T."/>
            <person name="Wohlleben W."/>
            <person name="Kalinowski J."/>
            <person name="Ruckert C."/>
        </authorList>
    </citation>
    <scope>NUCLEOTIDE SEQUENCE [LARGE SCALE GENOMIC DNA]</scope>
    <source>
        <strain evidence="4">MG417-CF17 (DSM 44213)</strain>
    </source>
</reference>
<gene>
    <name evidence="3" type="ORF">AJAP_33665</name>
</gene>
<evidence type="ECO:0000313" key="4">
    <source>
        <dbReference type="Proteomes" id="UP000028492"/>
    </source>
</evidence>
<feature type="compositionally biased region" description="Polar residues" evidence="1">
    <location>
        <begin position="76"/>
        <end position="88"/>
    </location>
</feature>
<evidence type="ECO:0000313" key="3">
    <source>
        <dbReference type="EMBL" id="AIG79541.1"/>
    </source>
</evidence>
<dbReference type="HOGENOM" id="CLU_1342442_0_0_11"/>
<feature type="compositionally biased region" description="Polar residues" evidence="1">
    <location>
        <begin position="54"/>
        <end position="69"/>
    </location>
</feature>
<keyword evidence="2" id="KW-0812">Transmembrane</keyword>
<dbReference type="AlphaFoldDB" id="A0A075V4V0"/>
<dbReference type="eggNOG" id="ENOG5031WCF">
    <property type="taxonomic scope" value="Bacteria"/>
</dbReference>
<evidence type="ECO:0000256" key="1">
    <source>
        <dbReference type="SAM" id="MobiDB-lite"/>
    </source>
</evidence>
<dbReference type="STRING" id="208439.AJAP_33665"/>
<evidence type="ECO:0000256" key="2">
    <source>
        <dbReference type="SAM" id="Phobius"/>
    </source>
</evidence>
<dbReference type="RefSeq" id="WP_038518852.1">
    <property type="nucleotide sequence ID" value="NZ_CP008953.1"/>
</dbReference>
<keyword evidence="2" id="KW-1133">Transmembrane helix</keyword>
<protein>
    <submittedName>
        <fullName evidence="3">Uncharacterized protein</fullName>
    </submittedName>
</protein>
<proteinExistence type="predicted"/>
<sequence>MPIRTNRGRTAVYRRLWGWPLRSPRHLIGTLVILAVVLTALGILLPKAIGKPGQTANGPGASATTTSRTGVAAPVTVTSTLPPRLTTQSPPSSAPPDQDGIRVAKEWVTAWANHPDGTTTEQWLNGLKPYTTEEYLAGEMTSVDPANITATRVAGEPQVVSSLAGSMEVEVATDGPKVRVTVVKTNPGWRVTKYTQAG</sequence>
<dbReference type="Proteomes" id="UP000028492">
    <property type="component" value="Chromosome"/>
</dbReference>
<organism evidence="3 4">
    <name type="scientific">Amycolatopsis japonica</name>
    <dbReference type="NCBI Taxonomy" id="208439"/>
    <lineage>
        <taxon>Bacteria</taxon>
        <taxon>Bacillati</taxon>
        <taxon>Actinomycetota</taxon>
        <taxon>Actinomycetes</taxon>
        <taxon>Pseudonocardiales</taxon>
        <taxon>Pseudonocardiaceae</taxon>
        <taxon>Amycolatopsis</taxon>
        <taxon>Amycolatopsis japonica group</taxon>
    </lineage>
</organism>
<keyword evidence="2" id="KW-0472">Membrane</keyword>
<dbReference type="KEGG" id="aja:AJAP_33665"/>
<accession>A0A075V4V0</accession>
<keyword evidence="4" id="KW-1185">Reference proteome</keyword>
<feature type="region of interest" description="Disordered" evidence="1">
    <location>
        <begin position="49"/>
        <end position="99"/>
    </location>
</feature>
<feature type="transmembrane region" description="Helical" evidence="2">
    <location>
        <begin position="26"/>
        <end position="45"/>
    </location>
</feature>
<name>A0A075V4V0_9PSEU</name>